<organism evidence="5 6">
    <name type="scientific">Roseofilum casamattae BLCC-M143</name>
    <dbReference type="NCBI Taxonomy" id="3022442"/>
    <lineage>
        <taxon>Bacteria</taxon>
        <taxon>Bacillati</taxon>
        <taxon>Cyanobacteriota</taxon>
        <taxon>Cyanophyceae</taxon>
        <taxon>Desertifilales</taxon>
        <taxon>Desertifilaceae</taxon>
        <taxon>Roseofilum</taxon>
        <taxon>Roseofilum casamattae</taxon>
    </lineage>
</organism>
<dbReference type="CDD" id="cd20311">
    <property type="entry name" value="cupin_Yhhw_C"/>
    <property type="match status" value="1"/>
</dbReference>
<dbReference type="PANTHER" id="PTHR43212">
    <property type="entry name" value="QUERCETIN 2,3-DIOXYGENASE"/>
    <property type="match status" value="1"/>
</dbReference>
<dbReference type="Pfam" id="PF02678">
    <property type="entry name" value="Pirin"/>
    <property type="match status" value="1"/>
</dbReference>
<dbReference type="SUPFAM" id="SSF51182">
    <property type="entry name" value="RmlC-like cupins"/>
    <property type="match status" value="1"/>
</dbReference>
<evidence type="ECO:0000313" key="6">
    <source>
        <dbReference type="Proteomes" id="UP001232992"/>
    </source>
</evidence>
<feature type="domain" description="Quercetin 2,3-dioxygenase C-terminal cupin" evidence="4">
    <location>
        <begin position="155"/>
        <end position="240"/>
    </location>
</feature>
<dbReference type="Proteomes" id="UP001232992">
    <property type="component" value="Unassembled WGS sequence"/>
</dbReference>
<evidence type="ECO:0000256" key="1">
    <source>
        <dbReference type="ARBA" id="ARBA00008416"/>
    </source>
</evidence>
<accession>A0ABT7BTQ6</accession>
<protein>
    <submittedName>
        <fullName evidence="5">Pirin family protein</fullName>
    </submittedName>
</protein>
<reference evidence="5 6" key="1">
    <citation type="submission" date="2023-01" db="EMBL/GenBank/DDBJ databases">
        <title>Novel diversity within Roseofilum (Cyanobacteria; Desertifilaceae) from marine benthic mats with descriptions of four novel species.</title>
        <authorList>
            <person name="Wang Y."/>
            <person name="Berthold D.E."/>
            <person name="Hu J."/>
            <person name="Lefler F.W."/>
            <person name="Laughinghouse H.D. IV."/>
        </authorList>
    </citation>
    <scope>NUCLEOTIDE SEQUENCE [LARGE SCALE GENOMIC DNA]</scope>
    <source>
        <strain evidence="5 6">BLCC-M143</strain>
    </source>
</reference>
<evidence type="ECO:0000259" key="3">
    <source>
        <dbReference type="Pfam" id="PF02678"/>
    </source>
</evidence>
<proteinExistence type="inferred from homology"/>
<evidence type="ECO:0000313" key="5">
    <source>
        <dbReference type="EMBL" id="MDJ1182566.1"/>
    </source>
</evidence>
<evidence type="ECO:0000259" key="4">
    <source>
        <dbReference type="Pfam" id="PF17954"/>
    </source>
</evidence>
<keyword evidence="6" id="KW-1185">Reference proteome</keyword>
<dbReference type="CDD" id="cd02910">
    <property type="entry name" value="cupin_Yhhw_N"/>
    <property type="match status" value="1"/>
</dbReference>
<dbReference type="Gene3D" id="2.60.120.10">
    <property type="entry name" value="Jelly Rolls"/>
    <property type="match status" value="2"/>
</dbReference>
<dbReference type="PANTHER" id="PTHR43212:SF3">
    <property type="entry name" value="QUERCETIN 2,3-DIOXYGENASE"/>
    <property type="match status" value="1"/>
</dbReference>
<dbReference type="InterPro" id="IPR041602">
    <property type="entry name" value="Quercetinase_C"/>
</dbReference>
<feature type="domain" description="Pirin N-terminal" evidence="3">
    <location>
        <begin position="17"/>
        <end position="128"/>
    </location>
</feature>
<dbReference type="InterPro" id="IPR003829">
    <property type="entry name" value="Pirin_N_dom"/>
</dbReference>
<dbReference type="RefSeq" id="WP_283757218.1">
    <property type="nucleotide sequence ID" value="NZ_JAQOSQ010000003.1"/>
</dbReference>
<evidence type="ECO:0000256" key="2">
    <source>
        <dbReference type="RuleBase" id="RU003457"/>
    </source>
</evidence>
<dbReference type="InterPro" id="IPR011051">
    <property type="entry name" value="RmlC_Cupin_sf"/>
</dbReference>
<name>A0ABT7BTQ6_9CYAN</name>
<comment type="similarity">
    <text evidence="1 2">Belongs to the pirin family.</text>
</comment>
<sequence length="241" mass="26758">MANTALKTPEITVRKAAERGHAHHGWLNSYHTFSFASYYDPNYQGFRHLRVINEDRITGGSGFGTHSHRDMEIISYVIEGALEHKDSMGNVAVISPGEVQIMSAGEGVTHSEYNHSQTDLAHFLQIWILPDRKNLTPGYQQQYFAPEAKQDRLKLLVSPDGQEGSVIVHQNMRLYGSVLEAGKSVTHNLESDRYGWLQVVRGSLSVNGIELETSDGAAISGVETLELESQTSAEFLLFDLA</sequence>
<dbReference type="InterPro" id="IPR014710">
    <property type="entry name" value="RmlC-like_jellyroll"/>
</dbReference>
<dbReference type="Pfam" id="PF17954">
    <property type="entry name" value="Pirin_C_2"/>
    <property type="match status" value="1"/>
</dbReference>
<dbReference type="EMBL" id="JAQOSQ010000003">
    <property type="protein sequence ID" value="MDJ1182566.1"/>
    <property type="molecule type" value="Genomic_DNA"/>
</dbReference>
<comment type="caution">
    <text evidence="5">The sequence shown here is derived from an EMBL/GenBank/DDBJ whole genome shotgun (WGS) entry which is preliminary data.</text>
</comment>
<dbReference type="InterPro" id="IPR012093">
    <property type="entry name" value="Pirin"/>
</dbReference>
<gene>
    <name evidence="5" type="ORF">PMH09_05100</name>
</gene>
<dbReference type="PIRSF" id="PIRSF006232">
    <property type="entry name" value="Pirin"/>
    <property type="match status" value="1"/>
</dbReference>